<accession>C4JJI2</accession>
<reference evidence="3" key="1">
    <citation type="journal article" date="2009" name="Genome Res.">
        <title>Comparative genomic analyses of the human fungal pathogens Coccidioides and their relatives.</title>
        <authorList>
            <person name="Sharpton T.J."/>
            <person name="Stajich J.E."/>
            <person name="Rounsley S.D."/>
            <person name="Gardner M.J."/>
            <person name="Wortman J.R."/>
            <person name="Jordar V.S."/>
            <person name="Maiti R."/>
            <person name="Kodira C.D."/>
            <person name="Neafsey D.E."/>
            <person name="Zeng Q."/>
            <person name="Hung C.-Y."/>
            <person name="McMahan C."/>
            <person name="Muszewska A."/>
            <person name="Grynberg M."/>
            <person name="Mandel M.A."/>
            <person name="Kellner E.M."/>
            <person name="Barker B.M."/>
            <person name="Galgiani J.N."/>
            <person name="Orbach M.J."/>
            <person name="Kirkland T.N."/>
            <person name="Cole G.T."/>
            <person name="Henn M.R."/>
            <person name="Birren B.W."/>
            <person name="Taylor J.W."/>
        </authorList>
    </citation>
    <scope>NUCLEOTIDE SEQUENCE [LARGE SCALE GENOMIC DNA]</scope>
    <source>
        <strain evidence="3">UAMH 1704</strain>
    </source>
</reference>
<dbReference type="KEGG" id="ure:UREG_01789"/>
<dbReference type="EMBL" id="CH476615">
    <property type="protein sequence ID" value="EEP76940.1"/>
    <property type="molecule type" value="Genomic_DNA"/>
</dbReference>
<gene>
    <name evidence="2" type="ORF">UREG_01789</name>
</gene>
<keyword evidence="3" id="KW-1185">Reference proteome</keyword>
<dbReference type="RefSeq" id="XP_002542273.1">
    <property type="nucleotide sequence ID" value="XM_002542227.1"/>
</dbReference>
<dbReference type="AlphaFoldDB" id="C4JJI2"/>
<dbReference type="GeneID" id="8443842"/>
<evidence type="ECO:0000256" key="1">
    <source>
        <dbReference type="SAM" id="MobiDB-lite"/>
    </source>
</evidence>
<protein>
    <submittedName>
        <fullName evidence="2">Uncharacterized protein</fullName>
    </submittedName>
</protein>
<sequence length="172" mass="19216">MLSQCYIQHLPPFCPFDGGMEDPLSMRKRAGKGRRDMSPVQKPSDPAVDHSTAVPFNAENSEQSAALRIYPGPWSKKRRGSVGAYNWLIADQSGFLEVSKLDSPLPRHIVHRQSMKNLERFEDIRCQPKQQPRESLAENQSSKAPDSPAVQGRNSLNEQAMMRDGRALSNAA</sequence>
<name>C4JJI2_UNCRE</name>
<dbReference type="HOGENOM" id="CLU_1556413_0_0_1"/>
<organism evidence="2 3">
    <name type="scientific">Uncinocarpus reesii (strain UAMH 1704)</name>
    <dbReference type="NCBI Taxonomy" id="336963"/>
    <lineage>
        <taxon>Eukaryota</taxon>
        <taxon>Fungi</taxon>
        <taxon>Dikarya</taxon>
        <taxon>Ascomycota</taxon>
        <taxon>Pezizomycotina</taxon>
        <taxon>Eurotiomycetes</taxon>
        <taxon>Eurotiomycetidae</taxon>
        <taxon>Onygenales</taxon>
        <taxon>Onygenaceae</taxon>
        <taxon>Uncinocarpus</taxon>
    </lineage>
</organism>
<feature type="region of interest" description="Disordered" evidence="1">
    <location>
        <begin position="128"/>
        <end position="172"/>
    </location>
</feature>
<feature type="region of interest" description="Disordered" evidence="1">
    <location>
        <begin position="29"/>
        <end position="52"/>
    </location>
</feature>
<evidence type="ECO:0000313" key="3">
    <source>
        <dbReference type="Proteomes" id="UP000002058"/>
    </source>
</evidence>
<evidence type="ECO:0000313" key="2">
    <source>
        <dbReference type="EMBL" id="EEP76940.1"/>
    </source>
</evidence>
<proteinExistence type="predicted"/>
<dbReference type="Proteomes" id="UP000002058">
    <property type="component" value="Unassembled WGS sequence"/>
</dbReference>
<dbReference type="VEuPathDB" id="FungiDB:UREG_01789"/>
<dbReference type="InParanoid" id="C4JJI2"/>